<feature type="transmembrane region" description="Helical" evidence="1">
    <location>
        <begin position="6"/>
        <end position="22"/>
    </location>
</feature>
<evidence type="ECO:0000313" key="2">
    <source>
        <dbReference type="EMBL" id="MBB5065490.1"/>
    </source>
</evidence>
<dbReference type="RefSeq" id="WP_260331175.1">
    <property type="nucleotide sequence ID" value="NZ_JACHIO010000017.1"/>
</dbReference>
<keyword evidence="1" id="KW-0812">Transmembrane</keyword>
<dbReference type="EMBL" id="JACHIO010000017">
    <property type="protein sequence ID" value="MBB5065490.1"/>
    <property type="molecule type" value="Genomic_DNA"/>
</dbReference>
<sequence>MSSPTVNVVWALFNLVVGYLLFRVGEVSSGDPLALVFFFVGIAVISLFSSVNFAQKHAS</sequence>
<dbReference type="Proteomes" id="UP000584867">
    <property type="component" value="Unassembled WGS sequence"/>
</dbReference>
<organism evidence="2 3">
    <name type="scientific">Granulicella mallensis</name>
    <dbReference type="NCBI Taxonomy" id="940614"/>
    <lineage>
        <taxon>Bacteria</taxon>
        <taxon>Pseudomonadati</taxon>
        <taxon>Acidobacteriota</taxon>
        <taxon>Terriglobia</taxon>
        <taxon>Terriglobales</taxon>
        <taxon>Acidobacteriaceae</taxon>
        <taxon>Granulicella</taxon>
    </lineage>
</organism>
<accession>A0A7W7ZSS1</accession>
<protein>
    <submittedName>
        <fullName evidence="2">Uncharacterized protein</fullName>
    </submittedName>
</protein>
<name>A0A7W7ZSS1_9BACT</name>
<feature type="transmembrane region" description="Helical" evidence="1">
    <location>
        <begin position="34"/>
        <end position="54"/>
    </location>
</feature>
<keyword evidence="1" id="KW-1133">Transmembrane helix</keyword>
<dbReference type="AlphaFoldDB" id="A0A7W7ZSS1"/>
<reference evidence="2 3" key="1">
    <citation type="submission" date="2020-08" db="EMBL/GenBank/DDBJ databases">
        <title>Genomic Encyclopedia of Type Strains, Phase IV (KMG-V): Genome sequencing to study the core and pangenomes of soil and plant-associated prokaryotes.</title>
        <authorList>
            <person name="Whitman W."/>
        </authorList>
    </citation>
    <scope>NUCLEOTIDE SEQUENCE [LARGE SCALE GENOMIC DNA]</scope>
    <source>
        <strain evidence="2 3">X5P3</strain>
    </source>
</reference>
<evidence type="ECO:0000313" key="3">
    <source>
        <dbReference type="Proteomes" id="UP000584867"/>
    </source>
</evidence>
<keyword evidence="1" id="KW-0472">Membrane</keyword>
<comment type="caution">
    <text evidence="2">The sequence shown here is derived from an EMBL/GenBank/DDBJ whole genome shotgun (WGS) entry which is preliminary data.</text>
</comment>
<evidence type="ECO:0000256" key="1">
    <source>
        <dbReference type="SAM" id="Phobius"/>
    </source>
</evidence>
<proteinExistence type="predicted"/>
<gene>
    <name evidence="2" type="ORF">HDF15_003858</name>
</gene>